<gene>
    <name evidence="9" type="ORF">SAMN05443638_10744</name>
</gene>
<evidence type="ECO:0000256" key="3">
    <source>
        <dbReference type="ARBA" id="ARBA00022960"/>
    </source>
</evidence>
<evidence type="ECO:0000313" key="9">
    <source>
        <dbReference type="EMBL" id="SHE66169.1"/>
    </source>
</evidence>
<dbReference type="GO" id="GO:0005886">
    <property type="term" value="C:plasma membrane"/>
    <property type="evidence" value="ECO:0007669"/>
    <property type="project" value="TreeGrafter"/>
</dbReference>
<keyword evidence="7" id="KW-1133">Transmembrane helix</keyword>
<evidence type="ECO:0000313" key="10">
    <source>
        <dbReference type="Proteomes" id="UP000184035"/>
    </source>
</evidence>
<keyword evidence="7" id="KW-0812">Transmembrane</keyword>
<dbReference type="Proteomes" id="UP000184035">
    <property type="component" value="Unassembled WGS sequence"/>
</dbReference>
<dbReference type="PANTHER" id="PTHR34138">
    <property type="entry name" value="CELL SHAPE-DETERMINING PROTEIN MREC"/>
    <property type="match status" value="1"/>
</dbReference>
<name>A0A1M4VB34_9CLOT</name>
<dbReference type="InterPro" id="IPR007221">
    <property type="entry name" value="MreC"/>
</dbReference>
<accession>A0A1M4VB34</accession>
<feature type="domain" description="Rod shape-determining protein MreC beta-barrel core" evidence="8">
    <location>
        <begin position="121"/>
        <end position="280"/>
    </location>
</feature>
<reference evidence="9 10" key="1">
    <citation type="submission" date="2016-11" db="EMBL/GenBank/DDBJ databases">
        <authorList>
            <person name="Jaros S."/>
            <person name="Januszkiewicz K."/>
            <person name="Wedrychowicz H."/>
        </authorList>
    </citation>
    <scope>NUCLEOTIDE SEQUENCE [LARGE SCALE GENOMIC DNA]</scope>
    <source>
        <strain evidence="9 10">DSM 2631</strain>
    </source>
</reference>
<dbReference type="GO" id="GO:0008360">
    <property type="term" value="P:regulation of cell shape"/>
    <property type="evidence" value="ECO:0007669"/>
    <property type="project" value="UniProtKB-KW"/>
</dbReference>
<dbReference type="InterPro" id="IPR042175">
    <property type="entry name" value="Cell/Rod_MreC_2"/>
</dbReference>
<evidence type="ECO:0000259" key="8">
    <source>
        <dbReference type="Pfam" id="PF04085"/>
    </source>
</evidence>
<feature type="transmembrane region" description="Helical" evidence="7">
    <location>
        <begin position="7"/>
        <end position="27"/>
    </location>
</feature>
<dbReference type="NCBIfam" id="TIGR00219">
    <property type="entry name" value="mreC"/>
    <property type="match status" value="1"/>
</dbReference>
<dbReference type="Gene3D" id="2.40.10.350">
    <property type="entry name" value="Rod shape-determining protein MreC, domain 2"/>
    <property type="match status" value="1"/>
</dbReference>
<evidence type="ECO:0000256" key="4">
    <source>
        <dbReference type="ARBA" id="ARBA00032089"/>
    </source>
</evidence>
<proteinExistence type="inferred from homology"/>
<dbReference type="AlphaFoldDB" id="A0A1M4VB34"/>
<dbReference type="Pfam" id="PF04085">
    <property type="entry name" value="MreC"/>
    <property type="match status" value="1"/>
</dbReference>
<evidence type="ECO:0000256" key="7">
    <source>
        <dbReference type="SAM" id="Phobius"/>
    </source>
</evidence>
<comment type="function">
    <text evidence="5">Involved in formation and maintenance of cell shape.</text>
</comment>
<evidence type="ECO:0000256" key="5">
    <source>
        <dbReference type="PIRNR" id="PIRNR038471"/>
    </source>
</evidence>
<evidence type="ECO:0000256" key="2">
    <source>
        <dbReference type="ARBA" id="ARBA00013855"/>
    </source>
</evidence>
<protein>
    <recommendedName>
        <fullName evidence="2 5">Cell shape-determining protein MreC</fullName>
    </recommendedName>
    <alternativeName>
        <fullName evidence="4 5">Cell shape protein MreC</fullName>
    </alternativeName>
</protein>
<evidence type="ECO:0000256" key="6">
    <source>
        <dbReference type="SAM" id="Coils"/>
    </source>
</evidence>
<feature type="coiled-coil region" evidence="6">
    <location>
        <begin position="67"/>
        <end position="111"/>
    </location>
</feature>
<dbReference type="InterPro" id="IPR042177">
    <property type="entry name" value="Cell/Rod_1"/>
</dbReference>
<evidence type="ECO:0000256" key="1">
    <source>
        <dbReference type="ARBA" id="ARBA00009369"/>
    </source>
</evidence>
<keyword evidence="10" id="KW-1185">Reference proteome</keyword>
<dbReference type="Gene3D" id="2.40.10.340">
    <property type="entry name" value="Rod shape-determining protein MreC, domain 1"/>
    <property type="match status" value="1"/>
</dbReference>
<organism evidence="9 10">
    <name type="scientific">Clostridium fallax</name>
    <dbReference type="NCBI Taxonomy" id="1533"/>
    <lineage>
        <taxon>Bacteria</taxon>
        <taxon>Bacillati</taxon>
        <taxon>Bacillota</taxon>
        <taxon>Clostridia</taxon>
        <taxon>Eubacteriales</taxon>
        <taxon>Clostridiaceae</taxon>
        <taxon>Clostridium</taxon>
    </lineage>
</organism>
<dbReference type="EMBL" id="FQVM01000007">
    <property type="protein sequence ID" value="SHE66169.1"/>
    <property type="molecule type" value="Genomic_DNA"/>
</dbReference>
<keyword evidence="3 5" id="KW-0133">Cell shape</keyword>
<dbReference type="RefSeq" id="WP_072894343.1">
    <property type="nucleotide sequence ID" value="NZ_FQVM01000007.1"/>
</dbReference>
<dbReference type="STRING" id="1533.SAMN05443638_10744"/>
<dbReference type="PIRSF" id="PIRSF038471">
    <property type="entry name" value="MreC"/>
    <property type="match status" value="1"/>
</dbReference>
<keyword evidence="7" id="KW-0472">Membrane</keyword>
<dbReference type="PANTHER" id="PTHR34138:SF1">
    <property type="entry name" value="CELL SHAPE-DETERMINING PROTEIN MREC"/>
    <property type="match status" value="1"/>
</dbReference>
<dbReference type="OrthoDB" id="9792313at2"/>
<keyword evidence="6" id="KW-0175">Coiled coil</keyword>
<dbReference type="InterPro" id="IPR055342">
    <property type="entry name" value="MreC_beta-barrel_core"/>
</dbReference>
<sequence>MKFFKNKLAVTVIVLSVTFLGIIVYSVKRDNGNIAIGAAGSALNPIQKVAYNALDKVKGGFDFFFHFSEVKKENEELKKKNVELKNNMIEYDSLKSENDRLKNLLDFKNQKSDYNYVTTSIIGKMGGSFIDGYIINKGKKDGVEKDVVVVASAGGENSDDIIGLVGQVTEVYDNWSKVQCLVNENIAVSAMVQSTKDSSGIVKGYRDNKNNMLAKLYYLPINSEIKEGDIITTSGLGLLYPKDIRIGEVMSVEEDKVNVQKTAVIKPYVNFSKLEELLIIIPKNKTSKEIQYKEG</sequence>
<comment type="similarity">
    <text evidence="1 5">Belongs to the MreC family.</text>
</comment>